<comment type="caution">
    <text evidence="1">The sequence shown here is derived from an EMBL/GenBank/DDBJ whole genome shotgun (WGS) entry which is preliminary data.</text>
</comment>
<evidence type="ECO:0000313" key="1">
    <source>
        <dbReference type="EMBL" id="MBM7510142.1"/>
    </source>
</evidence>
<evidence type="ECO:0000313" key="2">
    <source>
        <dbReference type="Proteomes" id="UP000732378"/>
    </source>
</evidence>
<gene>
    <name evidence="1" type="ORF">JOE61_003956</name>
</gene>
<keyword evidence="2" id="KW-1185">Reference proteome</keyword>
<evidence type="ECO:0008006" key="3">
    <source>
        <dbReference type="Google" id="ProtNLM"/>
    </source>
</evidence>
<dbReference type="Proteomes" id="UP000732378">
    <property type="component" value="Unassembled WGS sequence"/>
</dbReference>
<accession>A0ABS2MG27</accession>
<sequence>MLLPLPPALREAALLPWRVSVAATRTTLALGVLASPDGPLRRPGGYADLLLRVIGERGYAQQLTDLLTDEHGPMRLAGAVNELMAPDRPLGRMLARDGVVDRLLVEGGPVDRLLAPGGSLDRLLAEDGALDQLVQLGATLEAIQPRLAELAAVVPTLSSSADALGRAVGPLGDLAGRFPMSRRKPTPLGP</sequence>
<name>A0ABS2MG27_9ACTN</name>
<proteinExistence type="predicted"/>
<dbReference type="RefSeq" id="WP_193670281.1">
    <property type="nucleotide sequence ID" value="NZ_JACDTV010000013.1"/>
</dbReference>
<dbReference type="EMBL" id="JAFBBZ010000001">
    <property type="protein sequence ID" value="MBM7510142.1"/>
    <property type="molecule type" value="Genomic_DNA"/>
</dbReference>
<organism evidence="1 2">
    <name type="scientific">Nocardioides salarius</name>
    <dbReference type="NCBI Taxonomy" id="374513"/>
    <lineage>
        <taxon>Bacteria</taxon>
        <taxon>Bacillati</taxon>
        <taxon>Actinomycetota</taxon>
        <taxon>Actinomycetes</taxon>
        <taxon>Propionibacteriales</taxon>
        <taxon>Nocardioidaceae</taxon>
        <taxon>Nocardioides</taxon>
    </lineage>
</organism>
<protein>
    <recommendedName>
        <fullName evidence="3">ABC transporter</fullName>
    </recommendedName>
</protein>
<reference evidence="1 2" key="1">
    <citation type="submission" date="2021-01" db="EMBL/GenBank/DDBJ databases">
        <title>Sequencing the genomes of 1000 actinobacteria strains.</title>
        <authorList>
            <person name="Klenk H.-P."/>
        </authorList>
    </citation>
    <scope>NUCLEOTIDE SEQUENCE [LARGE SCALE GENOMIC DNA]</scope>
    <source>
        <strain evidence="1 2">DSM 18239</strain>
    </source>
</reference>